<sequence>MAASDVTSANLTVPAGSNSPGVFYSVGLVRPCGSRYPPATNPVRRRYFPCGQTLPSAVTSNPLSTVLNNPKSTVAFSFCSACPRLRGPTRYPPSSNTLVFSRKFDEIRRPIRAVNALSQEGSLQELDDTPVSVALVPISGETQFDRVMAQAQQLEESVVVVWMASWCRKCIYLKPKLEKLAAEYYPRLRFYSVDVNSVPHKLVARAGVTVSFSSHLEEYVSMLCFFVLFTPWAFISVQKMPTIQLWKDGKKQAEVIGGHKAY</sequence>
<dbReference type="SUPFAM" id="SSF52833">
    <property type="entry name" value="Thioredoxin-like"/>
    <property type="match status" value="1"/>
</dbReference>
<evidence type="ECO:0000259" key="1">
    <source>
        <dbReference type="Pfam" id="PF00085"/>
    </source>
</evidence>
<dbReference type="CDD" id="cd02947">
    <property type="entry name" value="TRX_family"/>
    <property type="match status" value="1"/>
</dbReference>
<dbReference type="InterPro" id="IPR036249">
    <property type="entry name" value="Thioredoxin-like_sf"/>
</dbReference>
<proteinExistence type="predicted"/>
<protein>
    <submittedName>
        <fullName evidence="2">WCRKC thioredoxin 2</fullName>
    </submittedName>
</protein>
<evidence type="ECO:0000313" key="2">
    <source>
        <dbReference type="EMBL" id="BBG97796.1"/>
    </source>
</evidence>
<dbReference type="Gene3D" id="3.40.30.10">
    <property type="entry name" value="Glutaredoxin"/>
    <property type="match status" value="1"/>
</dbReference>
<reference evidence="2" key="1">
    <citation type="journal article" date="2019" name="Science">
        <title>Mutation of a bHLH transcription factor allowed almond domestication.</title>
        <authorList>
            <person name="Sanchez-Perez R."/>
            <person name="Pavan S."/>
            <person name="Mazzeo R."/>
            <person name="Moldovan C."/>
            <person name="Aiese Cigliano R."/>
            <person name="Del Cueto J."/>
            <person name="Ricciardi F."/>
            <person name="Lotti C."/>
            <person name="Ricciardi L."/>
            <person name="Dicenta F."/>
            <person name="Lopez-Marques R.L."/>
            <person name="Lindberg Moller B."/>
        </authorList>
    </citation>
    <scope>NUCLEOTIDE SEQUENCE</scope>
</reference>
<name>A0A4Y1R117_PRUDU</name>
<organism evidence="2">
    <name type="scientific">Prunus dulcis</name>
    <name type="common">Almond</name>
    <name type="synonym">Amygdalus dulcis</name>
    <dbReference type="NCBI Taxonomy" id="3755"/>
    <lineage>
        <taxon>Eukaryota</taxon>
        <taxon>Viridiplantae</taxon>
        <taxon>Streptophyta</taxon>
        <taxon>Embryophyta</taxon>
        <taxon>Tracheophyta</taxon>
        <taxon>Spermatophyta</taxon>
        <taxon>Magnoliopsida</taxon>
        <taxon>eudicotyledons</taxon>
        <taxon>Gunneridae</taxon>
        <taxon>Pentapetalae</taxon>
        <taxon>rosids</taxon>
        <taxon>fabids</taxon>
        <taxon>Rosales</taxon>
        <taxon>Rosaceae</taxon>
        <taxon>Amygdaloideae</taxon>
        <taxon>Amygdaleae</taxon>
        <taxon>Prunus</taxon>
    </lineage>
</organism>
<dbReference type="PANTHER" id="PTHR47192:SF4">
    <property type="entry name" value="THIOREDOXIN-LIKE 3-2, CHLOROPLASTIC"/>
    <property type="match status" value="1"/>
</dbReference>
<dbReference type="Pfam" id="PF00085">
    <property type="entry name" value="Thioredoxin"/>
    <property type="match status" value="1"/>
</dbReference>
<accession>A0A4Y1R117</accession>
<dbReference type="InterPro" id="IPR044253">
    <property type="entry name" value="WCRKC1/2"/>
</dbReference>
<dbReference type="GO" id="GO:0009570">
    <property type="term" value="C:chloroplast stroma"/>
    <property type="evidence" value="ECO:0007669"/>
    <property type="project" value="InterPro"/>
</dbReference>
<dbReference type="EMBL" id="AP019298">
    <property type="protein sequence ID" value="BBG97796.1"/>
    <property type="molecule type" value="Genomic_DNA"/>
</dbReference>
<gene>
    <name evidence="2" type="ORF">Prudu_007025</name>
</gene>
<dbReference type="InterPro" id="IPR013766">
    <property type="entry name" value="Thioredoxin_domain"/>
</dbReference>
<feature type="domain" description="Thioredoxin" evidence="1">
    <location>
        <begin position="142"/>
        <end position="200"/>
    </location>
</feature>
<dbReference type="PANTHER" id="PTHR47192">
    <property type="entry name" value="THIOREDOXIN-LIKE 3-2, CHLOROPLASTIC"/>
    <property type="match status" value="1"/>
</dbReference>
<dbReference type="AlphaFoldDB" id="A0A4Y1R117"/>